<accession>A0AAN7ZEA1</accession>
<evidence type="ECO:0000313" key="3">
    <source>
        <dbReference type="Proteomes" id="UP001305414"/>
    </source>
</evidence>
<dbReference type="Pfam" id="PF00782">
    <property type="entry name" value="DSPc"/>
    <property type="match status" value="1"/>
</dbReference>
<dbReference type="SUPFAM" id="SSF52799">
    <property type="entry name" value="(Phosphotyrosine protein) phosphatases II"/>
    <property type="match status" value="1"/>
</dbReference>
<dbReference type="AlphaFoldDB" id="A0AAN7ZEA1"/>
<evidence type="ECO:0000259" key="1">
    <source>
        <dbReference type="Pfam" id="PF00782"/>
    </source>
</evidence>
<dbReference type="Proteomes" id="UP001305414">
    <property type="component" value="Unassembled WGS sequence"/>
</dbReference>
<feature type="domain" description="Dual specificity phosphatase catalytic" evidence="1">
    <location>
        <begin position="22"/>
        <end position="90"/>
    </location>
</feature>
<proteinExistence type="predicted"/>
<dbReference type="GO" id="GO:0005654">
    <property type="term" value="C:nucleoplasm"/>
    <property type="evidence" value="ECO:0007669"/>
    <property type="project" value="TreeGrafter"/>
</dbReference>
<evidence type="ECO:0000313" key="2">
    <source>
        <dbReference type="EMBL" id="KAK5636098.1"/>
    </source>
</evidence>
<sequence>MLRIYREQAVKTSQIDPQTGAMVIDEASFKRGKVLVFCETGNDRSASVVSAYLMAILGLSAAEVCQFITYKRFCVSMDEDLKHTLRSYEDILLAQRTVHQHELKSESSILASVPKKNKRGIDETVDDDGDDGMTGMHQYQGSDRERFLGRDNFTPFVDIDT</sequence>
<dbReference type="GO" id="GO:0005737">
    <property type="term" value="C:cytoplasm"/>
    <property type="evidence" value="ECO:0007669"/>
    <property type="project" value="TreeGrafter"/>
</dbReference>
<dbReference type="PANTHER" id="PTHR46588">
    <property type="entry name" value="SERINE/THREONINE/TYROSINE-INTERACTING PROTEIN"/>
    <property type="match status" value="1"/>
</dbReference>
<dbReference type="InterPro" id="IPR052449">
    <property type="entry name" value="STYX-Interacting_Phosphatase"/>
</dbReference>
<reference evidence="2 3" key="1">
    <citation type="submission" date="2023-10" db="EMBL/GenBank/DDBJ databases">
        <title>Draft genome sequence of Xylaria bambusicola isolate GMP-LS, the root and basal stem rot pathogen of sugarcane in Indonesia.</title>
        <authorList>
            <person name="Selvaraj P."/>
            <person name="Muralishankar V."/>
            <person name="Muruganantham S."/>
            <person name="Sp S."/>
            <person name="Haryani S."/>
            <person name="Lau K.J.X."/>
            <person name="Naqvi N.I."/>
        </authorList>
    </citation>
    <scope>NUCLEOTIDE SEQUENCE [LARGE SCALE GENOMIC DNA]</scope>
    <source>
        <strain evidence="2">GMP-LS</strain>
    </source>
</reference>
<organism evidence="2 3">
    <name type="scientific">Xylaria bambusicola</name>
    <dbReference type="NCBI Taxonomy" id="326684"/>
    <lineage>
        <taxon>Eukaryota</taxon>
        <taxon>Fungi</taxon>
        <taxon>Dikarya</taxon>
        <taxon>Ascomycota</taxon>
        <taxon>Pezizomycotina</taxon>
        <taxon>Sordariomycetes</taxon>
        <taxon>Xylariomycetidae</taxon>
        <taxon>Xylariales</taxon>
        <taxon>Xylariaceae</taxon>
        <taxon>Xylaria</taxon>
    </lineage>
</organism>
<dbReference type="InterPro" id="IPR000340">
    <property type="entry name" value="Dual-sp_phosphatase_cat-dom"/>
</dbReference>
<protein>
    <recommendedName>
        <fullName evidence="1">Dual specificity phosphatase catalytic domain-containing protein</fullName>
    </recommendedName>
</protein>
<name>A0AAN7ZEA1_9PEZI</name>
<dbReference type="Gene3D" id="3.90.190.10">
    <property type="entry name" value="Protein tyrosine phosphatase superfamily"/>
    <property type="match status" value="1"/>
</dbReference>
<dbReference type="PANTHER" id="PTHR46588:SF1">
    <property type="entry name" value="SERINE_THREONINE_TYROSINE-INTERACTING PROTEIN"/>
    <property type="match status" value="1"/>
</dbReference>
<keyword evidence="3" id="KW-1185">Reference proteome</keyword>
<gene>
    <name evidence="2" type="ORF">RRF57_011810</name>
</gene>
<comment type="caution">
    <text evidence="2">The sequence shown here is derived from an EMBL/GenBank/DDBJ whole genome shotgun (WGS) entry which is preliminary data.</text>
</comment>
<dbReference type="EMBL" id="JAWHQM010000062">
    <property type="protein sequence ID" value="KAK5636098.1"/>
    <property type="molecule type" value="Genomic_DNA"/>
</dbReference>
<dbReference type="GO" id="GO:0062026">
    <property type="term" value="P:negative regulation of SCF-dependent proteasomal ubiquitin-dependent catabolic process"/>
    <property type="evidence" value="ECO:0007669"/>
    <property type="project" value="TreeGrafter"/>
</dbReference>
<dbReference type="CDD" id="cd14498">
    <property type="entry name" value="DSP"/>
    <property type="match status" value="1"/>
</dbReference>
<dbReference type="InterPro" id="IPR029021">
    <property type="entry name" value="Prot-tyrosine_phosphatase-like"/>
</dbReference>
<dbReference type="GO" id="GO:1990444">
    <property type="term" value="F:F-box domain binding"/>
    <property type="evidence" value="ECO:0007669"/>
    <property type="project" value="TreeGrafter"/>
</dbReference>
<dbReference type="GO" id="GO:0070372">
    <property type="term" value="P:regulation of ERK1 and ERK2 cascade"/>
    <property type="evidence" value="ECO:0007669"/>
    <property type="project" value="TreeGrafter"/>
</dbReference>